<evidence type="ECO:0008006" key="11">
    <source>
        <dbReference type="Google" id="ProtNLM"/>
    </source>
</evidence>
<dbReference type="SUPFAM" id="SSF82199">
    <property type="entry name" value="SET domain"/>
    <property type="match status" value="1"/>
</dbReference>
<dbReference type="GO" id="GO:0031507">
    <property type="term" value="P:heterochromatin formation"/>
    <property type="evidence" value="ECO:0007669"/>
    <property type="project" value="TreeGrafter"/>
</dbReference>
<evidence type="ECO:0000256" key="3">
    <source>
        <dbReference type="ARBA" id="ARBA00022691"/>
    </source>
</evidence>
<feature type="compositionally biased region" description="Polar residues" evidence="6">
    <location>
        <begin position="76"/>
        <end position="89"/>
    </location>
</feature>
<reference evidence="9 10" key="1">
    <citation type="journal article" date="2016" name="Nat. Commun.">
        <title>Ectomycorrhizal ecology is imprinted in the genome of the dominant symbiotic fungus Cenococcum geophilum.</title>
        <authorList>
            <consortium name="DOE Joint Genome Institute"/>
            <person name="Peter M."/>
            <person name="Kohler A."/>
            <person name="Ohm R.A."/>
            <person name="Kuo A."/>
            <person name="Krutzmann J."/>
            <person name="Morin E."/>
            <person name="Arend M."/>
            <person name="Barry K.W."/>
            <person name="Binder M."/>
            <person name="Choi C."/>
            <person name="Clum A."/>
            <person name="Copeland A."/>
            <person name="Grisel N."/>
            <person name="Haridas S."/>
            <person name="Kipfer T."/>
            <person name="LaButti K."/>
            <person name="Lindquist E."/>
            <person name="Lipzen A."/>
            <person name="Maire R."/>
            <person name="Meier B."/>
            <person name="Mihaltcheva S."/>
            <person name="Molinier V."/>
            <person name="Murat C."/>
            <person name="Poggeler S."/>
            <person name="Quandt C.A."/>
            <person name="Sperisen C."/>
            <person name="Tritt A."/>
            <person name="Tisserant E."/>
            <person name="Crous P.W."/>
            <person name="Henrissat B."/>
            <person name="Nehls U."/>
            <person name="Egli S."/>
            <person name="Spatafora J.W."/>
            <person name="Grigoriev I.V."/>
            <person name="Martin F.M."/>
        </authorList>
    </citation>
    <scope>NUCLEOTIDE SEQUENCE [LARGE SCALE GENOMIC DNA]</scope>
    <source>
        <strain evidence="9 10">CBS 459.81</strain>
    </source>
</reference>
<gene>
    <name evidence="9" type="ORF">K432DRAFT_443585</name>
</gene>
<sequence>MHKRKRQSVELAEEKTHPAASASRQAQTTPAIRTRSENAHSLPREREIRQTKVANAMEDEKGVARPKSHKFMVKSAISSKPRSKLPTQHTLRKSEERPHRPQTSSRSGSVQEIQPPEDAKRASSGLRPTHKPFISGPKADVPHIDLDGELGEGTQAYPISLRTTPEMAPEEPVAAPTAEPDASTIPVSLEAVEAVLKKHIAELHKDHACFVKHTLPRHRRCFERQIRSNNASTSGFSKVTPTIFEDFLQNESPFASMKSIQLPNLPRPAGQIPMMKLSQEVFSGRSSKGVRSYLSIPITKYRSTAVQVPPYTDYVSLRDNVLAENNRKLLYWPYFDDEEHEDLNKKGLWSELDQRFDMVNEHRPRRLLQAEQCRVYRAYTETFLEEIGIDWKHILFWLLAENTDIASIDVSLSMGWGIQSGGMLDTSSFLLQREPHCVEDFNRGHKKWKAVFSNLPRPSVRELKLAAHACTAFLKSCGFSLWHIARLSNSAQLTRIEPLQHEAGFTYRSLACRVCHLHDCPFHGELREEPDDAPDAHTETQSSHASRTRTNSVAASESEKSETHKNSGKSSVSDATSDSDSDSDPDSNSDSEIINYRKHVNAIPREHPEDLNANGSSNNIQQAKHSTNYWLAKTDTYLLHKRRPFYPCSHEGSCEEAQCRCFQQKIACEKTCACSLSCKRRFRGCTCAKNPRIRVCWKSPKCECALLNRECDADLCGTCGAAEVLDPVNRYNEEIVKDKCANVYIQRNMPRRTLLGHSEVQGFGLYVGEKVKADDYLGEYKGEIITNGEMERRGSIYHHLKTNYLFDLNKAQQVDSTRAGNKFRFINNSNEESIINCYPHVMLCNTVVRIGMYAKRDLKIGEELFFNYGYPKEATKGFWEKGQPKGNGRLRKASKATPVSEKSSKDDVEEDSFVLKATTTTTTTTRTTTTMVKTTAASSSLVSRSKNGKLQSTKVSNRKGIAIPKAPRPLADRRAQTARAREALRSKRMACLDSDRGDSDRGTDVVEEVIDPGDEEIEVEEDEESEYTEDDELSY</sequence>
<keyword evidence="2" id="KW-0808">Transferase</keyword>
<feature type="region of interest" description="Disordered" evidence="6">
    <location>
        <begin position="1011"/>
        <end position="1035"/>
    </location>
</feature>
<dbReference type="OrthoDB" id="6141102at2759"/>
<organism evidence="9 10">
    <name type="scientific">Lepidopterella palustris CBS 459.81</name>
    <dbReference type="NCBI Taxonomy" id="1314670"/>
    <lineage>
        <taxon>Eukaryota</taxon>
        <taxon>Fungi</taxon>
        <taxon>Dikarya</taxon>
        <taxon>Ascomycota</taxon>
        <taxon>Pezizomycotina</taxon>
        <taxon>Dothideomycetes</taxon>
        <taxon>Pleosporomycetidae</taxon>
        <taxon>Mytilinidiales</taxon>
        <taxon>Argynnaceae</taxon>
        <taxon>Lepidopterella</taxon>
    </lineage>
</organism>
<feature type="domain" description="CXC" evidence="8">
    <location>
        <begin position="617"/>
        <end position="736"/>
    </location>
</feature>
<dbReference type="InterPro" id="IPR045318">
    <property type="entry name" value="EZH1/2-like"/>
</dbReference>
<evidence type="ECO:0000256" key="6">
    <source>
        <dbReference type="SAM" id="MobiDB-lite"/>
    </source>
</evidence>
<keyword evidence="5" id="KW-0804">Transcription</keyword>
<dbReference type="GO" id="GO:0005634">
    <property type="term" value="C:nucleus"/>
    <property type="evidence" value="ECO:0007669"/>
    <property type="project" value="TreeGrafter"/>
</dbReference>
<feature type="region of interest" description="Disordered" evidence="6">
    <location>
        <begin position="935"/>
        <end position="955"/>
    </location>
</feature>
<accession>A0A8E2EA77</accession>
<dbReference type="InterPro" id="IPR001214">
    <property type="entry name" value="SET_dom"/>
</dbReference>
<dbReference type="GO" id="GO:0046976">
    <property type="term" value="F:histone H3K27 methyltransferase activity"/>
    <property type="evidence" value="ECO:0007669"/>
    <property type="project" value="TreeGrafter"/>
</dbReference>
<dbReference type="Gene3D" id="2.170.270.10">
    <property type="entry name" value="SET domain"/>
    <property type="match status" value="1"/>
</dbReference>
<dbReference type="EMBL" id="KV744985">
    <property type="protein sequence ID" value="OCK79858.1"/>
    <property type="molecule type" value="Genomic_DNA"/>
</dbReference>
<evidence type="ECO:0000256" key="5">
    <source>
        <dbReference type="ARBA" id="ARBA00023163"/>
    </source>
</evidence>
<keyword evidence="10" id="KW-1185">Reference proteome</keyword>
<proteinExistence type="predicted"/>
<feature type="compositionally biased region" description="Polar residues" evidence="6">
    <location>
        <begin position="101"/>
        <end position="112"/>
    </location>
</feature>
<dbReference type="GO" id="GO:0003682">
    <property type="term" value="F:chromatin binding"/>
    <property type="evidence" value="ECO:0007669"/>
    <property type="project" value="TreeGrafter"/>
</dbReference>
<dbReference type="GO" id="GO:0032259">
    <property type="term" value="P:methylation"/>
    <property type="evidence" value="ECO:0007669"/>
    <property type="project" value="UniProtKB-KW"/>
</dbReference>
<feature type="compositionally biased region" description="Polar residues" evidence="6">
    <location>
        <begin position="22"/>
        <end position="31"/>
    </location>
</feature>
<feature type="compositionally biased region" description="Acidic residues" evidence="6">
    <location>
        <begin position="577"/>
        <end position="589"/>
    </location>
</feature>
<dbReference type="PANTHER" id="PTHR45747:SF4">
    <property type="entry name" value="HISTONE-LYSINE N-METHYLTRANSFERASE E(Z)"/>
    <property type="match status" value="1"/>
</dbReference>
<dbReference type="InterPro" id="IPR046341">
    <property type="entry name" value="SET_dom_sf"/>
</dbReference>
<dbReference type="InterPro" id="IPR026489">
    <property type="entry name" value="CXC_dom"/>
</dbReference>
<feature type="region of interest" description="Disordered" evidence="6">
    <location>
        <begin position="1"/>
        <end position="151"/>
    </location>
</feature>
<keyword evidence="4" id="KW-0805">Transcription regulation</keyword>
<keyword evidence="3" id="KW-0949">S-adenosyl-L-methionine</keyword>
<dbReference type="Pfam" id="PF00856">
    <property type="entry name" value="SET"/>
    <property type="match status" value="1"/>
</dbReference>
<dbReference type="PROSITE" id="PS51633">
    <property type="entry name" value="CXC"/>
    <property type="match status" value="1"/>
</dbReference>
<protein>
    <recommendedName>
        <fullName evidence="11">SET domain-containing protein</fullName>
    </recommendedName>
</protein>
<evidence type="ECO:0000256" key="2">
    <source>
        <dbReference type="ARBA" id="ARBA00022679"/>
    </source>
</evidence>
<evidence type="ECO:0000313" key="9">
    <source>
        <dbReference type="EMBL" id="OCK79858.1"/>
    </source>
</evidence>
<dbReference type="PANTHER" id="PTHR45747">
    <property type="entry name" value="HISTONE-LYSINE N-METHYLTRANSFERASE E(Z)"/>
    <property type="match status" value="1"/>
</dbReference>
<evidence type="ECO:0000313" key="10">
    <source>
        <dbReference type="Proteomes" id="UP000250266"/>
    </source>
</evidence>
<feature type="region of interest" description="Disordered" evidence="6">
    <location>
        <begin position="528"/>
        <end position="592"/>
    </location>
</feature>
<keyword evidence="1" id="KW-0489">Methyltransferase</keyword>
<feature type="compositionally biased region" description="Basic and acidic residues" evidence="6">
    <location>
        <begin position="34"/>
        <end position="50"/>
    </location>
</feature>
<feature type="domain" description="SET" evidence="7">
    <location>
        <begin position="741"/>
        <end position="869"/>
    </location>
</feature>
<evidence type="ECO:0000256" key="4">
    <source>
        <dbReference type="ARBA" id="ARBA00023015"/>
    </source>
</evidence>
<feature type="compositionally biased region" description="Polar residues" evidence="6">
    <location>
        <begin position="539"/>
        <end position="555"/>
    </location>
</feature>
<name>A0A8E2EA77_9PEZI</name>
<dbReference type="Proteomes" id="UP000250266">
    <property type="component" value="Unassembled WGS sequence"/>
</dbReference>
<feature type="compositionally biased region" description="Polar residues" evidence="6">
    <location>
        <begin position="936"/>
        <end position="955"/>
    </location>
</feature>
<evidence type="ECO:0000256" key="1">
    <source>
        <dbReference type="ARBA" id="ARBA00022603"/>
    </source>
</evidence>
<dbReference type="AlphaFoldDB" id="A0A8E2EA77"/>
<feature type="region of interest" description="Disordered" evidence="6">
    <location>
        <begin position="879"/>
        <end position="910"/>
    </location>
</feature>
<dbReference type="PROSITE" id="PS50280">
    <property type="entry name" value="SET"/>
    <property type="match status" value="1"/>
</dbReference>
<evidence type="ECO:0000259" key="8">
    <source>
        <dbReference type="PROSITE" id="PS51633"/>
    </source>
</evidence>
<evidence type="ECO:0000259" key="7">
    <source>
        <dbReference type="PROSITE" id="PS50280"/>
    </source>
</evidence>
<dbReference type="SMART" id="SM00317">
    <property type="entry name" value="SET"/>
    <property type="match status" value="1"/>
</dbReference>